<organism evidence="2">
    <name type="scientific">Serratia marcescens</name>
    <dbReference type="NCBI Taxonomy" id="615"/>
    <lineage>
        <taxon>Bacteria</taxon>
        <taxon>Pseudomonadati</taxon>
        <taxon>Pseudomonadota</taxon>
        <taxon>Gammaproteobacteria</taxon>
        <taxon>Enterobacterales</taxon>
        <taxon>Yersiniaceae</taxon>
        <taxon>Serratia</taxon>
    </lineage>
</organism>
<evidence type="ECO:0000256" key="1">
    <source>
        <dbReference type="PROSITE-ProRule" id="PRU00221"/>
    </source>
</evidence>
<keyword evidence="1" id="KW-0853">WD repeat</keyword>
<accession>A0A939SUY6</accession>
<dbReference type="Gene3D" id="2.130.10.10">
    <property type="entry name" value="YVTN repeat-like/Quinoprotein amine dehydrogenase"/>
    <property type="match status" value="1"/>
</dbReference>
<proteinExistence type="predicted"/>
<dbReference type="InterPro" id="IPR001680">
    <property type="entry name" value="WD40_rpt"/>
</dbReference>
<name>A0A939SUY6_SERMA</name>
<dbReference type="InterPro" id="IPR015943">
    <property type="entry name" value="WD40/YVTN_repeat-like_dom_sf"/>
</dbReference>
<dbReference type="SUPFAM" id="SSF117289">
    <property type="entry name" value="Nucleoporin domain"/>
    <property type="match status" value="1"/>
</dbReference>
<reference evidence="2" key="1">
    <citation type="submission" date="2021-03" db="EMBL/GenBank/DDBJ databases">
        <title>Molecular epidemiology and mechanisms of colistin and carbapenem resistance in Enterobacteriaceae from clinical isolates, the environment and porcine samples in Pretoria, South Africa.</title>
        <authorList>
            <person name="Bogoshi D."/>
            <person name="Mbelle N.M."/>
            <person name="Naidoo V."/>
            <person name="Osei Sekyere J."/>
        </authorList>
    </citation>
    <scope>NUCLEOTIDE SEQUENCE</scope>
    <source>
        <strain evidence="2">C080</strain>
    </source>
</reference>
<evidence type="ECO:0000313" key="2">
    <source>
        <dbReference type="EMBL" id="MBO2007345.1"/>
    </source>
</evidence>
<comment type="caution">
    <text evidence="2">The sequence shown here is derived from an EMBL/GenBank/DDBJ whole genome shotgun (WGS) entry which is preliminary data.</text>
</comment>
<gene>
    <name evidence="2" type="ORF">J4732_21295</name>
</gene>
<feature type="repeat" description="WD" evidence="1">
    <location>
        <begin position="61"/>
        <end position="92"/>
    </location>
</feature>
<dbReference type="EMBL" id="JAGETR010000227">
    <property type="protein sequence ID" value="MBO2007345.1"/>
    <property type="molecule type" value="Genomic_DNA"/>
</dbReference>
<sequence>MLGDYLGRYRQLEHIATLGDGQTTVVRIRNNECVSAKIGSGRYSIKSCGENSELIPLREIQQAHPKGIAALAFVTPHLLAIGDINGTIRIWDPTTKTVELR</sequence>
<protein>
    <submittedName>
        <fullName evidence="2">Uncharacterized protein</fullName>
    </submittedName>
</protein>
<dbReference type="PROSITE" id="PS50082">
    <property type="entry name" value="WD_REPEATS_2"/>
    <property type="match status" value="1"/>
</dbReference>
<dbReference type="AlphaFoldDB" id="A0A939SUY6"/>